<evidence type="ECO:0000313" key="1">
    <source>
        <dbReference type="EMBL" id="SVB76287.1"/>
    </source>
</evidence>
<organism evidence="1">
    <name type="scientific">marine metagenome</name>
    <dbReference type="NCBI Taxonomy" id="408172"/>
    <lineage>
        <taxon>unclassified sequences</taxon>
        <taxon>metagenomes</taxon>
        <taxon>ecological metagenomes</taxon>
    </lineage>
</organism>
<accession>A0A382GNS7</accession>
<proteinExistence type="predicted"/>
<reference evidence="1" key="1">
    <citation type="submission" date="2018-05" db="EMBL/GenBank/DDBJ databases">
        <authorList>
            <person name="Lanie J.A."/>
            <person name="Ng W.-L."/>
            <person name="Kazmierczak K.M."/>
            <person name="Andrzejewski T.M."/>
            <person name="Davidsen T.M."/>
            <person name="Wayne K.J."/>
            <person name="Tettelin H."/>
            <person name="Glass J.I."/>
            <person name="Rusch D."/>
            <person name="Podicherti R."/>
            <person name="Tsui H.-C.T."/>
            <person name="Winkler M.E."/>
        </authorList>
    </citation>
    <scope>NUCLEOTIDE SEQUENCE</scope>
</reference>
<gene>
    <name evidence="1" type="ORF">METZ01_LOCUS229141</name>
</gene>
<protein>
    <recommendedName>
        <fullName evidence="2">Core-binding (CB) domain-containing protein</fullName>
    </recommendedName>
</protein>
<sequence length="108" mass="12502">MAWLRRHPHSPYWQAIINLPDGRKTTRSTGTTKKRDALQIALKFEEAANMGQQGTLVERRARKTIADIYLIANRATLETSSIKQYLQNWLKRKQIENCEATAERYSAI</sequence>
<evidence type="ECO:0008006" key="2">
    <source>
        <dbReference type="Google" id="ProtNLM"/>
    </source>
</evidence>
<dbReference type="AlphaFoldDB" id="A0A382GNS7"/>
<name>A0A382GNS7_9ZZZZ</name>
<feature type="non-terminal residue" evidence="1">
    <location>
        <position position="108"/>
    </location>
</feature>
<dbReference type="EMBL" id="UINC01056356">
    <property type="protein sequence ID" value="SVB76287.1"/>
    <property type="molecule type" value="Genomic_DNA"/>
</dbReference>